<reference evidence="12 13" key="1">
    <citation type="submission" date="2019-08" db="EMBL/GenBank/DDBJ databases">
        <title>Draft genome sequencing and comparative genomics of hatchery-associated Vibrios.</title>
        <authorList>
            <person name="Kehlet-Delgado H."/>
            <person name="Mueller R.S."/>
        </authorList>
    </citation>
    <scope>NUCLEOTIDE SEQUENCE [LARGE SCALE GENOMIC DNA]</scope>
    <source>
        <strain evidence="12 13">00-78-3</strain>
    </source>
</reference>
<dbReference type="SUPFAM" id="SSF54001">
    <property type="entry name" value="Cysteine proteinases"/>
    <property type="match status" value="1"/>
</dbReference>
<dbReference type="PANTHER" id="PTHR47360:SF3">
    <property type="entry name" value="MUREIN DD-ENDOPEPTIDASE MEPS_MUREIN LD-CARBOXYPEPTIDASE"/>
    <property type="match status" value="1"/>
</dbReference>
<name>A0A7Y3Z5M8_9VIBR</name>
<keyword evidence="3" id="KW-0645">Protease</keyword>
<dbReference type="GO" id="GO:0006508">
    <property type="term" value="P:proteolysis"/>
    <property type="evidence" value="ECO:0007669"/>
    <property type="project" value="UniProtKB-KW"/>
</dbReference>
<feature type="chain" id="PRO_5030712619" evidence="10">
    <location>
        <begin position="21"/>
        <end position="159"/>
    </location>
</feature>
<dbReference type="PROSITE" id="PS51935">
    <property type="entry name" value="NLPC_P60"/>
    <property type="match status" value="1"/>
</dbReference>
<comment type="caution">
    <text evidence="12">The sequence shown here is derived from an EMBL/GenBank/DDBJ whole genome shotgun (WGS) entry which is preliminary data.</text>
</comment>
<keyword evidence="7" id="KW-0472">Membrane</keyword>
<dbReference type="PROSITE" id="PS51257">
    <property type="entry name" value="PROKAR_LIPOPROTEIN"/>
    <property type="match status" value="1"/>
</dbReference>
<dbReference type="GO" id="GO:0016020">
    <property type="term" value="C:membrane"/>
    <property type="evidence" value="ECO:0007669"/>
    <property type="project" value="UniProtKB-SubCell"/>
</dbReference>
<evidence type="ECO:0000256" key="10">
    <source>
        <dbReference type="SAM" id="SignalP"/>
    </source>
</evidence>
<dbReference type="GO" id="GO:0008234">
    <property type="term" value="F:cysteine-type peptidase activity"/>
    <property type="evidence" value="ECO:0007669"/>
    <property type="project" value="UniProtKB-KW"/>
</dbReference>
<dbReference type="RefSeq" id="WP_171356980.1">
    <property type="nucleotide sequence ID" value="NZ_VTYN01000002.1"/>
</dbReference>
<keyword evidence="8" id="KW-0564">Palmitate</keyword>
<keyword evidence="5 12" id="KW-0378">Hydrolase</keyword>
<sequence length="159" mass="18436">MRYLYFSLLFSFLLTGCTSAPDHASTTNKSLSSEQLLVDTPELSKFYNEWKGTPYRYGGNQRNGIDCSAFVQKAYVEAYQLTLPRTTKEQSNQGIKLDWQDARIGDLIFFKTKRTTYHVGIYLGNMQFMHASTSKGVIISRLDNPYWSSKFWQVRRVTR</sequence>
<protein>
    <submittedName>
        <fullName evidence="12">Hydrolase</fullName>
    </submittedName>
</protein>
<evidence type="ECO:0000256" key="5">
    <source>
        <dbReference type="ARBA" id="ARBA00022801"/>
    </source>
</evidence>
<comment type="similarity">
    <text evidence="2">Belongs to the peptidase C40 family.</text>
</comment>
<evidence type="ECO:0000259" key="11">
    <source>
        <dbReference type="PROSITE" id="PS51935"/>
    </source>
</evidence>
<evidence type="ECO:0000313" key="13">
    <source>
        <dbReference type="Proteomes" id="UP000572072"/>
    </source>
</evidence>
<accession>A0A7Y3Z5M8</accession>
<organism evidence="12 13">
    <name type="scientific">Vibrio rotiferianus</name>
    <dbReference type="NCBI Taxonomy" id="190895"/>
    <lineage>
        <taxon>Bacteria</taxon>
        <taxon>Pseudomonadati</taxon>
        <taxon>Pseudomonadota</taxon>
        <taxon>Gammaproteobacteria</taxon>
        <taxon>Vibrionales</taxon>
        <taxon>Vibrionaceae</taxon>
        <taxon>Vibrio</taxon>
    </lineage>
</organism>
<dbReference type="InterPro" id="IPR000064">
    <property type="entry name" value="NLP_P60_dom"/>
</dbReference>
<dbReference type="Pfam" id="PF00877">
    <property type="entry name" value="NLPC_P60"/>
    <property type="match status" value="1"/>
</dbReference>
<comment type="subcellular location">
    <subcellularLocation>
        <location evidence="1">Membrane</location>
        <topology evidence="1">Lipid-anchor</topology>
    </subcellularLocation>
</comment>
<dbReference type="Proteomes" id="UP000572072">
    <property type="component" value="Unassembled WGS sequence"/>
</dbReference>
<dbReference type="InterPro" id="IPR052062">
    <property type="entry name" value="Murein_DD/LD_carboxypeptidase"/>
</dbReference>
<evidence type="ECO:0000256" key="9">
    <source>
        <dbReference type="ARBA" id="ARBA00023288"/>
    </source>
</evidence>
<keyword evidence="6" id="KW-0788">Thiol protease</keyword>
<evidence type="ECO:0000256" key="7">
    <source>
        <dbReference type="ARBA" id="ARBA00023136"/>
    </source>
</evidence>
<dbReference type="Gene3D" id="3.90.1720.10">
    <property type="entry name" value="endopeptidase domain like (from Nostoc punctiforme)"/>
    <property type="match status" value="1"/>
</dbReference>
<proteinExistence type="inferred from homology"/>
<evidence type="ECO:0000256" key="4">
    <source>
        <dbReference type="ARBA" id="ARBA00022729"/>
    </source>
</evidence>
<evidence type="ECO:0000256" key="8">
    <source>
        <dbReference type="ARBA" id="ARBA00023139"/>
    </source>
</evidence>
<dbReference type="PANTHER" id="PTHR47360">
    <property type="entry name" value="MUREIN DD-ENDOPEPTIDASE MEPS/MUREIN LD-CARBOXYPEPTIDASE"/>
    <property type="match status" value="1"/>
</dbReference>
<evidence type="ECO:0000256" key="6">
    <source>
        <dbReference type="ARBA" id="ARBA00022807"/>
    </source>
</evidence>
<evidence type="ECO:0000256" key="3">
    <source>
        <dbReference type="ARBA" id="ARBA00022670"/>
    </source>
</evidence>
<dbReference type="AlphaFoldDB" id="A0A7Y3Z5M8"/>
<keyword evidence="9" id="KW-0449">Lipoprotein</keyword>
<feature type="signal peptide" evidence="10">
    <location>
        <begin position="1"/>
        <end position="20"/>
    </location>
</feature>
<dbReference type="EMBL" id="VTYN01000002">
    <property type="protein sequence ID" value="NOH46956.1"/>
    <property type="molecule type" value="Genomic_DNA"/>
</dbReference>
<evidence type="ECO:0000256" key="2">
    <source>
        <dbReference type="ARBA" id="ARBA00007074"/>
    </source>
</evidence>
<feature type="domain" description="NlpC/P60" evidence="11">
    <location>
        <begin position="37"/>
        <end position="158"/>
    </location>
</feature>
<dbReference type="InterPro" id="IPR038765">
    <property type="entry name" value="Papain-like_cys_pep_sf"/>
</dbReference>
<keyword evidence="4 10" id="KW-0732">Signal</keyword>
<evidence type="ECO:0000313" key="12">
    <source>
        <dbReference type="EMBL" id="NOH46956.1"/>
    </source>
</evidence>
<evidence type="ECO:0000256" key="1">
    <source>
        <dbReference type="ARBA" id="ARBA00004635"/>
    </source>
</evidence>
<gene>
    <name evidence="12" type="ORF">F0262_02670</name>
</gene>